<dbReference type="RefSeq" id="WP_311161225.1">
    <property type="nucleotide sequence ID" value="NZ_JAVQLW010000002.1"/>
</dbReference>
<evidence type="ECO:0000313" key="2">
    <source>
        <dbReference type="EMBL" id="MDS9468808.1"/>
    </source>
</evidence>
<organism evidence="2 3">
    <name type="scientific">Paracoccus aurantius</name>
    <dbReference type="NCBI Taxonomy" id="3073814"/>
    <lineage>
        <taxon>Bacteria</taxon>
        <taxon>Pseudomonadati</taxon>
        <taxon>Pseudomonadota</taxon>
        <taxon>Alphaproteobacteria</taxon>
        <taxon>Rhodobacterales</taxon>
        <taxon>Paracoccaceae</taxon>
        <taxon>Paracoccus</taxon>
    </lineage>
</organism>
<name>A0ABU2HUT3_9RHOB</name>
<keyword evidence="3" id="KW-1185">Reference proteome</keyword>
<feature type="region of interest" description="Disordered" evidence="1">
    <location>
        <begin position="23"/>
        <end position="47"/>
    </location>
</feature>
<comment type="caution">
    <text evidence="2">The sequence shown here is derived from an EMBL/GenBank/DDBJ whole genome shotgun (WGS) entry which is preliminary data.</text>
</comment>
<evidence type="ECO:0000313" key="3">
    <source>
        <dbReference type="Proteomes" id="UP001269144"/>
    </source>
</evidence>
<sequence>MRFCHSRVGQTAQIFEPEVWKQVSQTQSTPHRRLVPAQTGQDRMRAEVADRARFTGPIRDVTGKLPAR</sequence>
<dbReference type="EMBL" id="JAVQLW010000002">
    <property type="protein sequence ID" value="MDS9468808.1"/>
    <property type="molecule type" value="Genomic_DNA"/>
</dbReference>
<proteinExistence type="predicted"/>
<evidence type="ECO:0000256" key="1">
    <source>
        <dbReference type="SAM" id="MobiDB-lite"/>
    </source>
</evidence>
<dbReference type="Proteomes" id="UP001269144">
    <property type="component" value="Unassembled WGS sequence"/>
</dbReference>
<protein>
    <submittedName>
        <fullName evidence="2">Uncharacterized protein</fullName>
    </submittedName>
</protein>
<accession>A0ABU2HUT3</accession>
<gene>
    <name evidence="2" type="ORF">RGQ15_14680</name>
</gene>
<reference evidence="3" key="1">
    <citation type="submission" date="2023-07" db="EMBL/GenBank/DDBJ databases">
        <title>Paracoccus sp. MBLB3053 whole genome sequence.</title>
        <authorList>
            <person name="Hwang C.Y."/>
            <person name="Cho E.-S."/>
            <person name="Seo M.-J."/>
        </authorList>
    </citation>
    <scope>NUCLEOTIDE SEQUENCE [LARGE SCALE GENOMIC DNA]</scope>
    <source>
        <strain evidence="3">MBLB3053</strain>
    </source>
</reference>